<dbReference type="EMBL" id="CM000882">
    <property type="protein sequence ID" value="KQJ96789.1"/>
    <property type="molecule type" value="Genomic_DNA"/>
</dbReference>
<dbReference type="InParanoid" id="A0A0Q3LWS9"/>
<organism evidence="2">
    <name type="scientific">Brachypodium distachyon</name>
    <name type="common">Purple false brome</name>
    <name type="synonym">Trachynia distachya</name>
    <dbReference type="NCBI Taxonomy" id="15368"/>
    <lineage>
        <taxon>Eukaryota</taxon>
        <taxon>Viridiplantae</taxon>
        <taxon>Streptophyta</taxon>
        <taxon>Embryophyta</taxon>
        <taxon>Tracheophyta</taxon>
        <taxon>Spermatophyta</taxon>
        <taxon>Magnoliopsida</taxon>
        <taxon>Liliopsida</taxon>
        <taxon>Poales</taxon>
        <taxon>Poaceae</taxon>
        <taxon>BOP clade</taxon>
        <taxon>Pooideae</taxon>
        <taxon>Stipodae</taxon>
        <taxon>Brachypodieae</taxon>
        <taxon>Brachypodium</taxon>
    </lineage>
</organism>
<evidence type="ECO:0000313" key="3">
    <source>
        <dbReference type="EnsemblPlants" id="KQJ96789"/>
    </source>
</evidence>
<reference evidence="2 3" key="1">
    <citation type="journal article" date="2010" name="Nature">
        <title>Genome sequencing and analysis of the model grass Brachypodium distachyon.</title>
        <authorList>
            <consortium name="International Brachypodium Initiative"/>
        </authorList>
    </citation>
    <scope>NUCLEOTIDE SEQUENCE [LARGE SCALE GENOMIC DNA]</scope>
    <source>
        <strain evidence="2 3">Bd21</strain>
    </source>
</reference>
<reference evidence="3" key="3">
    <citation type="submission" date="2018-08" db="UniProtKB">
        <authorList>
            <consortium name="EnsemblPlants"/>
        </authorList>
    </citation>
    <scope>IDENTIFICATION</scope>
    <source>
        <strain evidence="3">cv. Bd21</strain>
    </source>
</reference>
<evidence type="ECO:0000256" key="1">
    <source>
        <dbReference type="SAM" id="MobiDB-lite"/>
    </source>
</evidence>
<keyword evidence="4" id="KW-1185">Reference proteome</keyword>
<dbReference type="AlphaFoldDB" id="A0A0Q3LWS9"/>
<evidence type="ECO:0000313" key="2">
    <source>
        <dbReference type="EMBL" id="KQJ96789.1"/>
    </source>
</evidence>
<proteinExistence type="predicted"/>
<gene>
    <name evidence="2" type="ORF">BRADI_3g27128v3</name>
</gene>
<accession>A0A0Q3LWS9</accession>
<reference evidence="2" key="2">
    <citation type="submission" date="2017-06" db="EMBL/GenBank/DDBJ databases">
        <title>WGS assembly of Brachypodium distachyon.</title>
        <authorList>
            <consortium name="The International Brachypodium Initiative"/>
            <person name="Lucas S."/>
            <person name="Harmon-Smith M."/>
            <person name="Lail K."/>
            <person name="Tice H."/>
            <person name="Grimwood J."/>
            <person name="Bruce D."/>
            <person name="Barry K."/>
            <person name="Shu S."/>
            <person name="Lindquist E."/>
            <person name="Wang M."/>
            <person name="Pitluck S."/>
            <person name="Vogel J.P."/>
            <person name="Garvin D.F."/>
            <person name="Mockler T.C."/>
            <person name="Schmutz J."/>
            <person name="Rokhsar D."/>
            <person name="Bevan M.W."/>
        </authorList>
    </citation>
    <scope>NUCLEOTIDE SEQUENCE</scope>
    <source>
        <strain evidence="2">Bd21</strain>
    </source>
</reference>
<protein>
    <submittedName>
        <fullName evidence="2 3">Uncharacterized protein</fullName>
    </submittedName>
</protein>
<sequence>MLSYRLCLAAAKTGFETVVGKEKDSDSQKKGKGRTLVPTRSAGSSATHLATLSRDGTGVGATLLLGRPPSPRDVLATSRRDGDNRGLALSPPYGRARWRPASSWISFAWRRPWARLVWISDSRGGALRPRGTAQATENGPPECVLLCVCWVTVNSVLPNLLHT</sequence>
<feature type="region of interest" description="Disordered" evidence="1">
    <location>
        <begin position="62"/>
        <end position="87"/>
    </location>
</feature>
<evidence type="ECO:0000313" key="4">
    <source>
        <dbReference type="Proteomes" id="UP000008810"/>
    </source>
</evidence>
<dbReference type="Proteomes" id="UP000008810">
    <property type="component" value="Chromosome 3"/>
</dbReference>
<dbReference type="EnsemblPlants" id="KQJ96789">
    <property type="protein sequence ID" value="KQJ96789"/>
    <property type="gene ID" value="BRADI_3g27128v3"/>
</dbReference>
<name>A0A0Q3LWS9_BRADI</name>
<dbReference type="Gramene" id="KQJ96789">
    <property type="protein sequence ID" value="KQJ96789"/>
    <property type="gene ID" value="BRADI_3g27128v3"/>
</dbReference>
<feature type="region of interest" description="Disordered" evidence="1">
    <location>
        <begin position="21"/>
        <end position="48"/>
    </location>
</feature>